<dbReference type="InterPro" id="IPR016866">
    <property type="entry name" value="UCP028069"/>
</dbReference>
<evidence type="ECO:0000313" key="2">
    <source>
        <dbReference type="EMBL" id="TYK64406.1"/>
    </source>
</evidence>
<organism evidence="2 3">
    <name type="scientific">Colwellia echini</name>
    <dbReference type="NCBI Taxonomy" id="1982103"/>
    <lineage>
        <taxon>Bacteria</taxon>
        <taxon>Pseudomonadati</taxon>
        <taxon>Pseudomonadota</taxon>
        <taxon>Gammaproteobacteria</taxon>
        <taxon>Alteromonadales</taxon>
        <taxon>Colwelliaceae</taxon>
        <taxon>Colwellia</taxon>
    </lineage>
</organism>
<protein>
    <submittedName>
        <fullName evidence="2">DUF3450 domain-containing protein</fullName>
    </submittedName>
</protein>
<dbReference type="RefSeq" id="WP_101343748.1">
    <property type="nucleotide sequence ID" value="NZ_PJAI02000027.1"/>
</dbReference>
<comment type="caution">
    <text evidence="2">The sequence shown here is derived from an EMBL/GenBank/DDBJ whole genome shotgun (WGS) entry which is preliminary data.</text>
</comment>
<feature type="chain" id="PRO_5047389787" evidence="1">
    <location>
        <begin position="33"/>
        <end position="276"/>
    </location>
</feature>
<sequence>MKLSKLAQASLLLSVSATSLMFSSLSYSEALATSDNDQLTHVVNAGQQINDSAAKSQQKVNRLTDQVLTKLQQFHVVTKEVDGLTVYNQQMQAQLDNQMSELTQLANSMEEVSVIERQISPLMARMISTLDTFVNLDVPFLPEERAKRVDDLKTMMTRADISVSEKFRRVLEAYQIEVDYGRTIEAYSGLLDVDGTTMDVDFLRIGRVSLVYQTRDGSRLGEWKQSANGEGQWQELSQDYRLGINKSLRIARKQLAPDLIMVPVSAPTNATTSQAE</sequence>
<dbReference type="EMBL" id="PJAI02000027">
    <property type="protein sequence ID" value="TYK64406.1"/>
    <property type="molecule type" value="Genomic_DNA"/>
</dbReference>
<accession>A0ABY3MTF7</accession>
<evidence type="ECO:0000256" key="1">
    <source>
        <dbReference type="SAM" id="SignalP"/>
    </source>
</evidence>
<reference evidence="2 3" key="1">
    <citation type="submission" date="2019-08" db="EMBL/GenBank/DDBJ databases">
        <title>Microbe sample from Colwellia echini.</title>
        <authorList>
            <person name="Christiansen L."/>
            <person name="Pathiraja D."/>
            <person name="Schultz-Johansen M."/>
            <person name="Choi I.-G."/>
            <person name="Stougaard P."/>
        </authorList>
    </citation>
    <scope>NUCLEOTIDE SEQUENCE [LARGE SCALE GENOMIC DNA]</scope>
    <source>
        <strain evidence="2 3">A3</strain>
    </source>
</reference>
<dbReference type="Pfam" id="PF11932">
    <property type="entry name" value="DUF3450"/>
    <property type="match status" value="1"/>
</dbReference>
<proteinExistence type="predicted"/>
<gene>
    <name evidence="2" type="ORF">CWS31_015955</name>
</gene>
<name>A0ABY3MTF7_9GAMM</name>
<dbReference type="Proteomes" id="UP000815846">
    <property type="component" value="Unassembled WGS sequence"/>
</dbReference>
<evidence type="ECO:0000313" key="3">
    <source>
        <dbReference type="Proteomes" id="UP000815846"/>
    </source>
</evidence>
<keyword evidence="1" id="KW-0732">Signal</keyword>
<feature type="signal peptide" evidence="1">
    <location>
        <begin position="1"/>
        <end position="32"/>
    </location>
</feature>
<dbReference type="PIRSF" id="PIRSF028069">
    <property type="entry name" value="UCP028069"/>
    <property type="match status" value="1"/>
</dbReference>
<keyword evidence="3" id="KW-1185">Reference proteome</keyword>